<feature type="region of interest" description="Disordered" evidence="12">
    <location>
        <begin position="431"/>
        <end position="485"/>
    </location>
</feature>
<dbReference type="InterPro" id="IPR027417">
    <property type="entry name" value="P-loop_NTPase"/>
</dbReference>
<dbReference type="PANTHER" id="PTHR12688">
    <property type="entry name" value="DYNEIN LIGHT INTERMEDIATE CHAIN"/>
    <property type="match status" value="1"/>
</dbReference>
<dbReference type="GO" id="GO:0007018">
    <property type="term" value="P:microtubule-based movement"/>
    <property type="evidence" value="ECO:0007669"/>
    <property type="project" value="InterPro"/>
</dbReference>
<protein>
    <recommendedName>
        <fullName evidence="11">Dynein light intermediate chain</fullName>
    </recommendedName>
</protein>
<sequence>MTVNDNVSLSSQVTEDINQFSNIWSQILQDVQNSTKKTPPPKSLIILGDNESGRSTLIARLKGVESISKGIGLEYHYIDIKDEDRDDVPKLGVWIPDGDASSTNLLKYALNESNFENSMVAFVVSMSNPWDIMDSLKKWSKILTDHIKKLNIPEAKRNEYLRKQRQAFQMYQDPDENVNVLNNKKTNLNSSMSKNDKKDLNESIDNDDSLLLPLDPSVLNSNLGIPIIVIVTKSDYISILDKDMEYRIEHFDFIQYHIRKFCLDYGAALFYTTVKEKKTFDRLYRYLIHKLYSYPFNSASSVVDRELIFIPSGWDNEGKINILLENSTTIKSDSDFSEIISKPTIRKSLPREVETIIASEDQEFLAKLQILLSKSTTPSVKSEEISPSVQMPPQVFKTPQKPPLLKGPSTTGTDRDSTNLKNFFQNLLNKNAPSSAPLTSSAPTLPTSSSASNLANIEQTPTGIPNSPPQVNVSPLPNQSSESNA</sequence>
<evidence type="ECO:0000256" key="8">
    <source>
        <dbReference type="ARBA" id="ARBA00023017"/>
    </source>
</evidence>
<evidence type="ECO:0000256" key="4">
    <source>
        <dbReference type="ARBA" id="ARBA00022490"/>
    </source>
</evidence>
<keyword evidence="14" id="KW-1185">Reference proteome</keyword>
<feature type="compositionally biased region" description="Low complexity" evidence="12">
    <location>
        <begin position="431"/>
        <end position="456"/>
    </location>
</feature>
<organism evidence="13 14">
    <name type="scientific">Brachionus calyciflorus</name>
    <dbReference type="NCBI Taxonomy" id="104777"/>
    <lineage>
        <taxon>Eukaryota</taxon>
        <taxon>Metazoa</taxon>
        <taxon>Spiralia</taxon>
        <taxon>Gnathifera</taxon>
        <taxon>Rotifera</taxon>
        <taxon>Eurotatoria</taxon>
        <taxon>Monogononta</taxon>
        <taxon>Pseudotrocha</taxon>
        <taxon>Ploima</taxon>
        <taxon>Brachionidae</taxon>
        <taxon>Brachionus</taxon>
    </lineage>
</organism>
<comment type="caution">
    <text evidence="13">The sequence shown here is derived from an EMBL/GenBank/DDBJ whole genome shotgun (WGS) entry which is preliminary data.</text>
</comment>
<dbReference type="Proteomes" id="UP000663879">
    <property type="component" value="Unassembled WGS sequence"/>
</dbReference>
<dbReference type="OrthoDB" id="27603at2759"/>
<feature type="compositionally biased region" description="Polar residues" evidence="12">
    <location>
        <begin position="457"/>
        <end position="485"/>
    </location>
</feature>
<evidence type="ECO:0000256" key="3">
    <source>
        <dbReference type="ARBA" id="ARBA00022448"/>
    </source>
</evidence>
<accession>A0A813QSN0</accession>
<dbReference type="GO" id="GO:0000226">
    <property type="term" value="P:microtubule cytoskeleton organization"/>
    <property type="evidence" value="ECO:0007669"/>
    <property type="project" value="TreeGrafter"/>
</dbReference>
<dbReference type="PANTHER" id="PTHR12688:SF0">
    <property type="entry name" value="DYNEIN LIGHT INTERMEDIATE CHAIN"/>
    <property type="match status" value="1"/>
</dbReference>
<keyword evidence="6 11" id="KW-0547">Nucleotide-binding</keyword>
<dbReference type="InterPro" id="IPR022780">
    <property type="entry name" value="Dynein_light_int_chain"/>
</dbReference>
<comment type="function">
    <text evidence="11">Acts as one of several non-catalytic accessory components of the cytoplasmic dynein 1 complex that are thought to be involved in linking dynein to cargos and to adapter proteins that regulate dynein function. Cytoplasmic dynein 1 acts as a motor for the intracellular retrograde motility of vesicles and organelles along microtubules. May play a role in binding dynein to membranous organelles or chromosomes.</text>
</comment>
<comment type="subunit">
    <text evidence="11">Homodimer. The cytoplasmic dynein 1 complex consists of two catalytic heavy chains (HCs) and a number of non-catalytic subunits presented by intermediate chains (ICs).</text>
</comment>
<keyword evidence="9 11" id="KW-0505">Motor protein</keyword>
<comment type="subcellular location">
    <subcellularLocation>
        <location evidence="1 11">Cytoplasm</location>
        <location evidence="1 11">Cytoskeleton</location>
    </subcellularLocation>
</comment>
<feature type="region of interest" description="Disordered" evidence="12">
    <location>
        <begin position="382"/>
        <end position="418"/>
    </location>
</feature>
<dbReference type="Pfam" id="PF05783">
    <property type="entry name" value="DLIC"/>
    <property type="match status" value="1"/>
</dbReference>
<keyword evidence="4 11" id="KW-0963">Cytoplasm</keyword>
<evidence type="ECO:0000256" key="5">
    <source>
        <dbReference type="ARBA" id="ARBA00022701"/>
    </source>
</evidence>
<keyword evidence="7 11" id="KW-0067">ATP-binding</keyword>
<dbReference type="Gene3D" id="3.40.50.300">
    <property type="entry name" value="P-loop containing nucleotide triphosphate hydrolases"/>
    <property type="match status" value="1"/>
</dbReference>
<proteinExistence type="inferred from homology"/>
<evidence type="ECO:0000256" key="12">
    <source>
        <dbReference type="SAM" id="MobiDB-lite"/>
    </source>
</evidence>
<keyword evidence="8 11" id="KW-0243">Dynein</keyword>
<comment type="similarity">
    <text evidence="2 11">Belongs to the dynein light intermediate chain family.</text>
</comment>
<keyword evidence="5 11" id="KW-0493">Microtubule</keyword>
<dbReference type="InterPro" id="IPR008467">
    <property type="entry name" value="Dynein1_light_intermed_chain"/>
</dbReference>
<dbReference type="GO" id="GO:0005524">
    <property type="term" value="F:ATP binding"/>
    <property type="evidence" value="ECO:0007669"/>
    <property type="project" value="UniProtKB-KW"/>
</dbReference>
<evidence type="ECO:0000313" key="14">
    <source>
        <dbReference type="Proteomes" id="UP000663879"/>
    </source>
</evidence>
<evidence type="ECO:0000256" key="7">
    <source>
        <dbReference type="ARBA" id="ARBA00022840"/>
    </source>
</evidence>
<dbReference type="GO" id="GO:0005813">
    <property type="term" value="C:centrosome"/>
    <property type="evidence" value="ECO:0007669"/>
    <property type="project" value="TreeGrafter"/>
</dbReference>
<name>A0A813QSN0_9BILA</name>
<evidence type="ECO:0000256" key="2">
    <source>
        <dbReference type="ARBA" id="ARBA00006831"/>
    </source>
</evidence>
<dbReference type="GO" id="GO:0005874">
    <property type="term" value="C:microtubule"/>
    <property type="evidence" value="ECO:0007669"/>
    <property type="project" value="UniProtKB-KW"/>
</dbReference>
<dbReference type="AlphaFoldDB" id="A0A813QSN0"/>
<feature type="compositionally biased region" description="Polar residues" evidence="12">
    <location>
        <begin position="382"/>
        <end position="391"/>
    </location>
</feature>
<reference evidence="13" key="1">
    <citation type="submission" date="2021-02" db="EMBL/GenBank/DDBJ databases">
        <authorList>
            <person name="Nowell W R."/>
        </authorList>
    </citation>
    <scope>NUCLEOTIDE SEQUENCE</scope>
    <source>
        <strain evidence="13">Ploen Becks lab</strain>
    </source>
</reference>
<evidence type="ECO:0000256" key="6">
    <source>
        <dbReference type="ARBA" id="ARBA00022741"/>
    </source>
</evidence>
<evidence type="ECO:0000256" key="11">
    <source>
        <dbReference type="RuleBase" id="RU366047"/>
    </source>
</evidence>
<gene>
    <name evidence="13" type="ORF">OXX778_LOCUS5034</name>
</gene>
<dbReference type="EMBL" id="CAJNOC010000527">
    <property type="protein sequence ID" value="CAF0772619.1"/>
    <property type="molecule type" value="Genomic_DNA"/>
</dbReference>
<dbReference type="GO" id="GO:0005868">
    <property type="term" value="C:cytoplasmic dynein complex"/>
    <property type="evidence" value="ECO:0007669"/>
    <property type="project" value="UniProtKB-UniRule"/>
</dbReference>
<keyword evidence="10 11" id="KW-0206">Cytoskeleton</keyword>
<keyword evidence="3 11" id="KW-0813">Transport</keyword>
<evidence type="ECO:0000256" key="1">
    <source>
        <dbReference type="ARBA" id="ARBA00004245"/>
    </source>
</evidence>
<evidence type="ECO:0000256" key="9">
    <source>
        <dbReference type="ARBA" id="ARBA00023175"/>
    </source>
</evidence>
<dbReference type="GO" id="GO:0045504">
    <property type="term" value="F:dynein heavy chain binding"/>
    <property type="evidence" value="ECO:0007669"/>
    <property type="project" value="TreeGrafter"/>
</dbReference>
<dbReference type="SUPFAM" id="SSF52540">
    <property type="entry name" value="P-loop containing nucleoside triphosphate hydrolases"/>
    <property type="match status" value="1"/>
</dbReference>
<evidence type="ECO:0000313" key="13">
    <source>
        <dbReference type="EMBL" id="CAF0772619.1"/>
    </source>
</evidence>
<evidence type="ECO:0000256" key="10">
    <source>
        <dbReference type="ARBA" id="ARBA00023212"/>
    </source>
</evidence>